<dbReference type="PANTHER" id="PTHR21284">
    <property type="entry name" value="EG:80H7.2 PROTEIN"/>
    <property type="match status" value="1"/>
</dbReference>
<evidence type="ECO:0008006" key="4">
    <source>
        <dbReference type="Google" id="ProtNLM"/>
    </source>
</evidence>
<feature type="transmembrane region" description="Helical" evidence="1">
    <location>
        <begin position="79"/>
        <end position="102"/>
    </location>
</feature>
<comment type="caution">
    <text evidence="2">The sequence shown here is derived from an EMBL/GenBank/DDBJ whole genome shotgun (WGS) entry which is preliminary data.</text>
</comment>
<organism evidence="2 3">
    <name type="scientific">Mizuhopecten yessoensis</name>
    <name type="common">Japanese scallop</name>
    <name type="synonym">Patinopecten yessoensis</name>
    <dbReference type="NCBI Taxonomy" id="6573"/>
    <lineage>
        <taxon>Eukaryota</taxon>
        <taxon>Metazoa</taxon>
        <taxon>Spiralia</taxon>
        <taxon>Lophotrochozoa</taxon>
        <taxon>Mollusca</taxon>
        <taxon>Bivalvia</taxon>
        <taxon>Autobranchia</taxon>
        <taxon>Pteriomorphia</taxon>
        <taxon>Pectinida</taxon>
        <taxon>Pectinoidea</taxon>
        <taxon>Pectinidae</taxon>
        <taxon>Mizuhopecten</taxon>
    </lineage>
</organism>
<protein>
    <recommendedName>
        <fullName evidence="4">Claudin</fullName>
    </recommendedName>
</protein>
<feature type="transmembrane region" description="Helical" evidence="1">
    <location>
        <begin position="109"/>
        <end position="132"/>
    </location>
</feature>
<feature type="transmembrane region" description="Helical" evidence="1">
    <location>
        <begin position="12"/>
        <end position="30"/>
    </location>
</feature>
<proteinExistence type="predicted"/>
<keyword evidence="1" id="KW-0812">Transmembrane</keyword>
<sequence>MGFSDSSILLKIALVILGLASILQIVGLATPNWSSALTPAGDASISSSFGLWKFCFSALGKSDCDSYPDAEDWLKICRAFAVIGVLAVIGATVLEVLCTLALSKATHKIVFILATLAAFVGAASIILAAIIWGAKTSDLGTGITLDWSFALSILAGVLAGIGGLLVALDICKG</sequence>
<dbReference type="AlphaFoldDB" id="A0A210R6T7"/>
<dbReference type="PANTHER" id="PTHR21284:SF12">
    <property type="entry name" value="EG:80H7.2 PROTEIN"/>
    <property type="match status" value="1"/>
</dbReference>
<dbReference type="OrthoDB" id="6102439at2759"/>
<dbReference type="Gene3D" id="1.20.140.150">
    <property type="match status" value="1"/>
</dbReference>
<keyword evidence="1" id="KW-0472">Membrane</keyword>
<reference evidence="2 3" key="1">
    <citation type="journal article" date="2017" name="Nat. Ecol. Evol.">
        <title>Scallop genome provides insights into evolution of bilaterian karyotype and development.</title>
        <authorList>
            <person name="Wang S."/>
            <person name="Zhang J."/>
            <person name="Jiao W."/>
            <person name="Li J."/>
            <person name="Xun X."/>
            <person name="Sun Y."/>
            <person name="Guo X."/>
            <person name="Huan P."/>
            <person name="Dong B."/>
            <person name="Zhang L."/>
            <person name="Hu X."/>
            <person name="Sun X."/>
            <person name="Wang J."/>
            <person name="Zhao C."/>
            <person name="Wang Y."/>
            <person name="Wang D."/>
            <person name="Huang X."/>
            <person name="Wang R."/>
            <person name="Lv J."/>
            <person name="Li Y."/>
            <person name="Zhang Z."/>
            <person name="Liu B."/>
            <person name="Lu W."/>
            <person name="Hui Y."/>
            <person name="Liang J."/>
            <person name="Zhou Z."/>
            <person name="Hou R."/>
            <person name="Li X."/>
            <person name="Liu Y."/>
            <person name="Li H."/>
            <person name="Ning X."/>
            <person name="Lin Y."/>
            <person name="Zhao L."/>
            <person name="Xing Q."/>
            <person name="Dou J."/>
            <person name="Li Y."/>
            <person name="Mao J."/>
            <person name="Guo H."/>
            <person name="Dou H."/>
            <person name="Li T."/>
            <person name="Mu C."/>
            <person name="Jiang W."/>
            <person name="Fu Q."/>
            <person name="Fu X."/>
            <person name="Miao Y."/>
            <person name="Liu J."/>
            <person name="Yu Q."/>
            <person name="Li R."/>
            <person name="Liao H."/>
            <person name="Li X."/>
            <person name="Kong Y."/>
            <person name="Jiang Z."/>
            <person name="Chourrout D."/>
            <person name="Li R."/>
            <person name="Bao Z."/>
        </authorList>
    </citation>
    <scope>NUCLEOTIDE SEQUENCE [LARGE SCALE GENOMIC DNA]</scope>
    <source>
        <strain evidence="2 3">PY_sf001</strain>
    </source>
</reference>
<name>A0A210R6T7_MIZYE</name>
<gene>
    <name evidence="2" type="ORF">KP79_PYT00022</name>
</gene>
<accession>A0A210R6T7</accession>
<evidence type="ECO:0000256" key="1">
    <source>
        <dbReference type="SAM" id="Phobius"/>
    </source>
</evidence>
<evidence type="ECO:0000313" key="3">
    <source>
        <dbReference type="Proteomes" id="UP000242188"/>
    </source>
</evidence>
<dbReference type="EMBL" id="NEDP02000097">
    <property type="protein sequence ID" value="OWF56759.1"/>
    <property type="molecule type" value="Genomic_DNA"/>
</dbReference>
<feature type="transmembrane region" description="Helical" evidence="1">
    <location>
        <begin position="147"/>
        <end position="168"/>
    </location>
</feature>
<evidence type="ECO:0000313" key="2">
    <source>
        <dbReference type="EMBL" id="OWF56759.1"/>
    </source>
</evidence>
<keyword evidence="3" id="KW-1185">Reference proteome</keyword>
<dbReference type="Proteomes" id="UP000242188">
    <property type="component" value="Unassembled WGS sequence"/>
</dbReference>
<keyword evidence="1" id="KW-1133">Transmembrane helix</keyword>